<evidence type="ECO:0000313" key="3">
    <source>
        <dbReference type="Proteomes" id="UP001231616"/>
    </source>
</evidence>
<keyword evidence="1" id="KW-0732">Signal</keyword>
<evidence type="ECO:0000313" key="2">
    <source>
        <dbReference type="EMBL" id="MDP4534782.1"/>
    </source>
</evidence>
<name>A0ABT9GUQ3_9GAMM</name>
<sequence length="370" mass="41339">MCKRFLLIYLCCVGWPSLILAEDGTTDFYLELKPTSYRAAWSGDENIALWKTQARIMLRKALLWPDQVVDFSPELLASEPRQGYRAERWALQVTAESRITVLLLRPDSTEPQPALLLLHDHGARFDIGKEKMIRPLAGDHRLASATEWVERYFSGHFIGDELARQGYLVLAADTFGWSDRGRVEYEQQQALAANFFLAGRSLAGMAAYEDMRLVDFLSGLDGVDADRIGVVGFSMGAFRAWQLAALTDQVKATVAVAWMNRYQDLLLPGNNILRGQSSFYMLHPGLNAQLDIPDVAGIAAPKAMMLINGAQDQLMPIAGVQAAYQRMQQIWQAHDAADQLQTGLWPGAGHEFNAAQQLQAWQWLATQLDP</sequence>
<feature type="signal peptide" evidence="1">
    <location>
        <begin position="1"/>
        <end position="21"/>
    </location>
</feature>
<proteinExistence type="predicted"/>
<keyword evidence="2" id="KW-0378">Hydrolase</keyword>
<dbReference type="Pfam" id="PF12715">
    <property type="entry name" value="Abhydrolase_7"/>
    <property type="match status" value="1"/>
</dbReference>
<dbReference type="EMBL" id="JAUZVZ010000001">
    <property type="protein sequence ID" value="MDP4534782.1"/>
    <property type="molecule type" value="Genomic_DNA"/>
</dbReference>
<accession>A0ABT9GUQ3</accession>
<evidence type="ECO:0000256" key="1">
    <source>
        <dbReference type="SAM" id="SignalP"/>
    </source>
</evidence>
<dbReference type="InterPro" id="IPR025890">
    <property type="entry name" value="Abhydrolase_bac"/>
</dbReference>
<protein>
    <submittedName>
        <fullName evidence="2">Alpha/beta hydrolase family protein</fullName>
    </submittedName>
</protein>
<gene>
    <name evidence="2" type="ORF">Q3O60_01065</name>
</gene>
<dbReference type="SUPFAM" id="SSF53474">
    <property type="entry name" value="alpha/beta-Hydrolases"/>
    <property type="match status" value="1"/>
</dbReference>
<dbReference type="GO" id="GO:0016787">
    <property type="term" value="F:hydrolase activity"/>
    <property type="evidence" value="ECO:0007669"/>
    <property type="project" value="UniProtKB-KW"/>
</dbReference>
<dbReference type="InterPro" id="IPR029058">
    <property type="entry name" value="AB_hydrolase_fold"/>
</dbReference>
<dbReference type="Gene3D" id="3.40.50.1820">
    <property type="entry name" value="alpha/beta hydrolase"/>
    <property type="match status" value="1"/>
</dbReference>
<dbReference type="RefSeq" id="WP_305892049.1">
    <property type="nucleotide sequence ID" value="NZ_JAUZVZ010000001.1"/>
</dbReference>
<feature type="chain" id="PRO_5046942567" evidence="1">
    <location>
        <begin position="22"/>
        <end position="370"/>
    </location>
</feature>
<comment type="caution">
    <text evidence="2">The sequence shown here is derived from an EMBL/GenBank/DDBJ whole genome shotgun (WGS) entry which is preliminary data.</text>
</comment>
<dbReference type="InterPro" id="IPR050261">
    <property type="entry name" value="FrsA_esterase"/>
</dbReference>
<dbReference type="PANTHER" id="PTHR22946">
    <property type="entry name" value="DIENELACTONE HYDROLASE DOMAIN-CONTAINING PROTEIN-RELATED"/>
    <property type="match status" value="1"/>
</dbReference>
<reference evidence="2 3" key="1">
    <citation type="submission" date="2023-08" db="EMBL/GenBank/DDBJ databases">
        <authorList>
            <person name="Joshi A."/>
            <person name="Thite S."/>
        </authorList>
    </citation>
    <scope>NUCLEOTIDE SEQUENCE [LARGE SCALE GENOMIC DNA]</scope>
    <source>
        <strain evidence="2 3">AC40</strain>
    </source>
</reference>
<organism evidence="2 3">
    <name type="scientific">Alkalimonas collagenimarina</name>
    <dbReference type="NCBI Taxonomy" id="400390"/>
    <lineage>
        <taxon>Bacteria</taxon>
        <taxon>Pseudomonadati</taxon>
        <taxon>Pseudomonadota</taxon>
        <taxon>Gammaproteobacteria</taxon>
        <taxon>Alkalimonas</taxon>
    </lineage>
</organism>
<keyword evidence="3" id="KW-1185">Reference proteome</keyword>
<dbReference type="PANTHER" id="PTHR22946:SF8">
    <property type="entry name" value="ACETYL XYLAN ESTERASE DOMAIN-CONTAINING PROTEIN"/>
    <property type="match status" value="1"/>
</dbReference>
<dbReference type="Proteomes" id="UP001231616">
    <property type="component" value="Unassembled WGS sequence"/>
</dbReference>